<comment type="caution">
    <text evidence="1">The sequence shown here is derived from an EMBL/GenBank/DDBJ whole genome shotgun (WGS) entry which is preliminary data.</text>
</comment>
<evidence type="ECO:0000313" key="2">
    <source>
        <dbReference type="Proteomes" id="UP000078504"/>
    </source>
</evidence>
<dbReference type="EMBL" id="LXEP01000028">
    <property type="protein sequence ID" value="OAT19663.1"/>
    <property type="molecule type" value="Genomic_DNA"/>
</dbReference>
<sequence>MERVTLQMQKSADVKKTISTDMHLIKIGNKGRIKAARR</sequence>
<accession>A0A1B7HVP9</accession>
<protein>
    <submittedName>
        <fullName evidence="1">Uncharacterized protein</fullName>
    </submittedName>
</protein>
<dbReference type="Proteomes" id="UP000078504">
    <property type="component" value="Unassembled WGS sequence"/>
</dbReference>
<organism evidence="1 2">
    <name type="scientific">Buttiauxella gaviniae ATCC 51604</name>
    <dbReference type="NCBI Taxonomy" id="1354253"/>
    <lineage>
        <taxon>Bacteria</taxon>
        <taxon>Pseudomonadati</taxon>
        <taxon>Pseudomonadota</taxon>
        <taxon>Gammaproteobacteria</taxon>
        <taxon>Enterobacterales</taxon>
        <taxon>Enterobacteriaceae</taxon>
        <taxon>Buttiauxella</taxon>
    </lineage>
</organism>
<proteinExistence type="predicted"/>
<evidence type="ECO:0000313" key="1">
    <source>
        <dbReference type="EMBL" id="OAT19663.1"/>
    </source>
</evidence>
<gene>
    <name evidence="1" type="ORF">M977_02899</name>
</gene>
<name>A0A1B7HVP9_9ENTR</name>
<reference evidence="1 2" key="1">
    <citation type="submission" date="2016-04" db="EMBL/GenBank/DDBJ databases">
        <title>ATOL: Assembling a taxonomically balanced genome-scale reconstruction of the evolutionary history of the Enterobacteriaceae.</title>
        <authorList>
            <person name="Plunkett G.III."/>
            <person name="Neeno-Eckwall E.C."/>
            <person name="Glasner J.D."/>
            <person name="Perna N.T."/>
        </authorList>
    </citation>
    <scope>NUCLEOTIDE SEQUENCE [LARGE SCALE GENOMIC DNA]</scope>
    <source>
        <strain evidence="1 2">ATCC 51604</strain>
    </source>
</reference>
<dbReference type="AlphaFoldDB" id="A0A1B7HVP9"/>